<keyword evidence="2" id="KW-1185">Reference proteome</keyword>
<dbReference type="Proteomes" id="UP000728185">
    <property type="component" value="Unassembled WGS sequence"/>
</dbReference>
<evidence type="ECO:0000313" key="1">
    <source>
        <dbReference type="EMBL" id="KAA0192190.1"/>
    </source>
</evidence>
<dbReference type="EMBL" id="LUCM01005840">
    <property type="protein sequence ID" value="KAA0192190.1"/>
    <property type="molecule type" value="Genomic_DNA"/>
</dbReference>
<proteinExistence type="predicted"/>
<evidence type="ECO:0000313" key="2">
    <source>
        <dbReference type="Proteomes" id="UP000728185"/>
    </source>
</evidence>
<dbReference type="OrthoDB" id="5086500at2759"/>
<dbReference type="AlphaFoldDB" id="A0A8E0RUR0"/>
<reference evidence="1" key="1">
    <citation type="submission" date="2019-05" db="EMBL/GenBank/DDBJ databases">
        <title>Annotation for the trematode Fasciolopsis buski.</title>
        <authorList>
            <person name="Choi Y.-J."/>
        </authorList>
    </citation>
    <scope>NUCLEOTIDE SEQUENCE</scope>
    <source>
        <strain evidence="1">HT</strain>
        <tissue evidence="1">Whole worm</tissue>
    </source>
</reference>
<organism evidence="1 2">
    <name type="scientific">Fasciolopsis buskii</name>
    <dbReference type="NCBI Taxonomy" id="27845"/>
    <lineage>
        <taxon>Eukaryota</taxon>
        <taxon>Metazoa</taxon>
        <taxon>Spiralia</taxon>
        <taxon>Lophotrochozoa</taxon>
        <taxon>Platyhelminthes</taxon>
        <taxon>Trematoda</taxon>
        <taxon>Digenea</taxon>
        <taxon>Plagiorchiida</taxon>
        <taxon>Echinostomata</taxon>
        <taxon>Echinostomatoidea</taxon>
        <taxon>Fasciolidae</taxon>
        <taxon>Fasciolopsis</taxon>
    </lineage>
</organism>
<gene>
    <name evidence="1" type="ORF">FBUS_05325</name>
</gene>
<comment type="caution">
    <text evidence="1">The sequence shown here is derived from an EMBL/GenBank/DDBJ whole genome shotgun (WGS) entry which is preliminary data.</text>
</comment>
<name>A0A8E0RUR0_9TREM</name>
<protein>
    <submittedName>
        <fullName evidence="1">Uncharacterized protein</fullName>
    </submittedName>
</protein>
<sequence length="100" mass="11307">MRKNVHVLTMTEQRVTPVNRHCSILLVPEDIRDREMGEVVRIDSDHMYISKPHSPEDPTYINIVNFIHQTLQDYDIKPTHIAAAGQCSSSDHGGSSSPQL</sequence>
<accession>A0A8E0RUR0</accession>